<protein>
    <submittedName>
        <fullName evidence="2">Uncharacterized protein</fullName>
    </submittedName>
</protein>
<feature type="transmembrane region" description="Helical" evidence="1">
    <location>
        <begin position="28"/>
        <end position="49"/>
    </location>
</feature>
<sequence>MDTITIFGLLSVSAMLLSYALEPRGRHYVLAFAAACALSGIYAFLQGAWPFGLVETVWTAVALRRWAKVQTPVL</sequence>
<feature type="transmembrane region" description="Helical" evidence="1">
    <location>
        <begin position="6"/>
        <end position="21"/>
    </location>
</feature>
<organism evidence="2 3">
    <name type="scientific">Bradyrhizobium amphicarpaeae</name>
    <dbReference type="NCBI Taxonomy" id="1404768"/>
    <lineage>
        <taxon>Bacteria</taxon>
        <taxon>Pseudomonadati</taxon>
        <taxon>Pseudomonadota</taxon>
        <taxon>Alphaproteobacteria</taxon>
        <taxon>Hyphomicrobiales</taxon>
        <taxon>Nitrobacteraceae</taxon>
        <taxon>Bradyrhizobium</taxon>
    </lineage>
</organism>
<dbReference type="RefSeq" id="WP_094890446.1">
    <property type="nucleotide sequence ID" value="NZ_CP029426.2"/>
</dbReference>
<proteinExistence type="predicted"/>
<dbReference type="EMBL" id="CP029426">
    <property type="protein sequence ID" value="AWM01442.1"/>
    <property type="molecule type" value="Genomic_DNA"/>
</dbReference>
<keyword evidence="3" id="KW-1185">Reference proteome</keyword>
<accession>A0A2U8PUQ6</accession>
<dbReference type="Proteomes" id="UP000215884">
    <property type="component" value="Chromosome"/>
</dbReference>
<keyword evidence="1" id="KW-0812">Transmembrane</keyword>
<name>A0A2U8PUQ6_9BRAD</name>
<keyword evidence="1" id="KW-0472">Membrane</keyword>
<evidence type="ECO:0000313" key="2">
    <source>
        <dbReference type="EMBL" id="AWM01442.1"/>
    </source>
</evidence>
<reference evidence="2 3" key="2">
    <citation type="journal article" date="2019" name="Int. J. Syst. Evol. Microbiol.">
        <title>Description and complete genome sequence of Bradyrhizobium amphicarpaeae sp. nov., harbouring photosystem and nitrogen-fixation genes.</title>
        <authorList>
            <person name="Bromfield E.S.P."/>
            <person name="Cloutier S."/>
            <person name="Nguyen H.D.T."/>
        </authorList>
    </citation>
    <scope>NUCLEOTIDE SEQUENCE [LARGE SCALE GENOMIC DNA]</scope>
    <source>
        <strain evidence="2 3">39S1MB</strain>
    </source>
</reference>
<evidence type="ECO:0000256" key="1">
    <source>
        <dbReference type="SAM" id="Phobius"/>
    </source>
</evidence>
<reference evidence="2 3" key="1">
    <citation type="journal article" date="2017" name="Syst. Appl. Microbiol.">
        <title>Soybeans inoculated with root zone soils of Canadian native legumes harbour diverse and novel Bradyrhizobium spp. that possess agricultural potential.</title>
        <authorList>
            <person name="Bromfield E.S.P."/>
            <person name="Cloutier S."/>
            <person name="Tambong J.T."/>
            <person name="Tran Thi T.V."/>
        </authorList>
    </citation>
    <scope>NUCLEOTIDE SEQUENCE [LARGE SCALE GENOMIC DNA]</scope>
    <source>
        <strain evidence="2 3">39S1MB</strain>
    </source>
</reference>
<evidence type="ECO:0000313" key="3">
    <source>
        <dbReference type="Proteomes" id="UP000215884"/>
    </source>
</evidence>
<dbReference type="KEGG" id="brq:CIT40_16310"/>
<dbReference type="OrthoDB" id="7574826at2"/>
<keyword evidence="1" id="KW-1133">Transmembrane helix</keyword>
<dbReference type="AlphaFoldDB" id="A0A2U8PUQ6"/>
<gene>
    <name evidence="2" type="ORF">CIT40_16310</name>
</gene>